<evidence type="ECO:0000313" key="2">
    <source>
        <dbReference type="Proteomes" id="UP001630127"/>
    </source>
</evidence>
<sequence length="111" mass="12463">MTILADILQSGEVRSLGNANDLKKSKNCELTEIDEPLELHSLKLPDSPSAEKDKVGSQTSTNCWRLFLSLHRTMISQGKRGICALMMMIRIVFNSKLCLWLCLNSRLLVAE</sequence>
<keyword evidence="2" id="KW-1185">Reference proteome</keyword>
<name>A0ABD2XS17_9GENT</name>
<dbReference type="EMBL" id="JBJUIK010000017">
    <property type="protein sequence ID" value="KAL3497862.1"/>
    <property type="molecule type" value="Genomic_DNA"/>
</dbReference>
<dbReference type="AlphaFoldDB" id="A0ABD2XS17"/>
<gene>
    <name evidence="1" type="ORF">ACH5RR_040594</name>
</gene>
<protein>
    <submittedName>
        <fullName evidence="1">Uncharacterized protein</fullName>
    </submittedName>
</protein>
<organism evidence="1 2">
    <name type="scientific">Cinchona calisaya</name>
    <dbReference type="NCBI Taxonomy" id="153742"/>
    <lineage>
        <taxon>Eukaryota</taxon>
        <taxon>Viridiplantae</taxon>
        <taxon>Streptophyta</taxon>
        <taxon>Embryophyta</taxon>
        <taxon>Tracheophyta</taxon>
        <taxon>Spermatophyta</taxon>
        <taxon>Magnoliopsida</taxon>
        <taxon>eudicotyledons</taxon>
        <taxon>Gunneridae</taxon>
        <taxon>Pentapetalae</taxon>
        <taxon>asterids</taxon>
        <taxon>lamiids</taxon>
        <taxon>Gentianales</taxon>
        <taxon>Rubiaceae</taxon>
        <taxon>Cinchonoideae</taxon>
        <taxon>Cinchoneae</taxon>
        <taxon>Cinchona</taxon>
    </lineage>
</organism>
<dbReference type="Proteomes" id="UP001630127">
    <property type="component" value="Unassembled WGS sequence"/>
</dbReference>
<evidence type="ECO:0000313" key="1">
    <source>
        <dbReference type="EMBL" id="KAL3497862.1"/>
    </source>
</evidence>
<accession>A0ABD2XS17</accession>
<comment type="caution">
    <text evidence="1">The sequence shown here is derived from an EMBL/GenBank/DDBJ whole genome shotgun (WGS) entry which is preliminary data.</text>
</comment>
<reference evidence="1 2" key="1">
    <citation type="submission" date="2024-11" db="EMBL/GenBank/DDBJ databases">
        <title>A near-complete genome assembly of Cinchona calisaya.</title>
        <authorList>
            <person name="Lian D.C."/>
            <person name="Zhao X.W."/>
            <person name="Wei L."/>
        </authorList>
    </citation>
    <scope>NUCLEOTIDE SEQUENCE [LARGE SCALE GENOMIC DNA]</scope>
    <source>
        <tissue evidence="1">Nenye</tissue>
    </source>
</reference>
<proteinExistence type="predicted"/>